<dbReference type="InterPro" id="IPR013087">
    <property type="entry name" value="Znf_C2H2_type"/>
</dbReference>
<dbReference type="AlphaFoldDB" id="A0A8H6SSM9"/>
<dbReference type="PROSITE" id="PS50157">
    <property type="entry name" value="ZINC_FINGER_C2H2_2"/>
    <property type="match status" value="1"/>
</dbReference>
<sequence length="415" mass="45569">MSHNNTQAQSGDSFLVIAGLAPRPRRVDPDIIPDPAPDPWAVDPGLRVSPASYFDATEPQARSKSLAALGSNASLTVDYELEGTRIVHHPVACHIRQVSDYDPYDPDASVENMMLDDASSDCGSNEVMSVAQSTGMQTDDESDDDDDDSEEDESDSDCESEYEETSPKKTRRIAQNLKTPRQDLTTQREPASGPTRSKPRPAARAARVIAQAAPYTQADDASASADAGEHTYITTTTGQQIEIDWCESAKDIPHRAVADLRARGVPISPDAPHVPLQHRILLLLGFACCGDESQAFLACTVPGCGQLDAPQRPGDARRHLAIHYRAELEWACKGCPKTFSRRDALERHLGGDKVNTVCKGASKQRQDALKEFNEREDVVRIRDRLSEASESKTRTALSKNLCERFVDYLKEQNIK</sequence>
<keyword evidence="1" id="KW-0863">Zinc-finger</keyword>
<protein>
    <submittedName>
        <fullName evidence="4">C2H2-type domain-containing protein</fullName>
    </submittedName>
</protein>
<keyword evidence="5" id="KW-1185">Reference proteome</keyword>
<feature type="region of interest" description="Disordered" evidence="2">
    <location>
        <begin position="130"/>
        <end position="206"/>
    </location>
</feature>
<reference evidence="4" key="1">
    <citation type="submission" date="2020-05" db="EMBL/GenBank/DDBJ databases">
        <title>Mycena genomes resolve the evolution of fungal bioluminescence.</title>
        <authorList>
            <person name="Tsai I.J."/>
        </authorList>
    </citation>
    <scope>NUCLEOTIDE SEQUENCE</scope>
    <source>
        <strain evidence="4">110903Hualien_Pintung</strain>
    </source>
</reference>
<evidence type="ECO:0000313" key="5">
    <source>
        <dbReference type="Proteomes" id="UP000613580"/>
    </source>
</evidence>
<evidence type="ECO:0000256" key="1">
    <source>
        <dbReference type="PROSITE-ProRule" id="PRU00042"/>
    </source>
</evidence>
<dbReference type="GO" id="GO:0008270">
    <property type="term" value="F:zinc ion binding"/>
    <property type="evidence" value="ECO:0007669"/>
    <property type="project" value="UniProtKB-KW"/>
</dbReference>
<evidence type="ECO:0000256" key="2">
    <source>
        <dbReference type="SAM" id="MobiDB-lite"/>
    </source>
</evidence>
<evidence type="ECO:0000313" key="4">
    <source>
        <dbReference type="EMBL" id="KAF7304350.1"/>
    </source>
</evidence>
<keyword evidence="1" id="KW-0862">Zinc</keyword>
<proteinExistence type="predicted"/>
<evidence type="ECO:0000259" key="3">
    <source>
        <dbReference type="PROSITE" id="PS50157"/>
    </source>
</evidence>
<accession>A0A8H6SSM9</accession>
<keyword evidence="1" id="KW-0479">Metal-binding</keyword>
<comment type="caution">
    <text evidence="4">The sequence shown here is derived from an EMBL/GenBank/DDBJ whole genome shotgun (WGS) entry which is preliminary data.</text>
</comment>
<name>A0A8H6SSM9_MYCCL</name>
<feature type="compositionally biased region" description="Low complexity" evidence="2">
    <location>
        <begin position="194"/>
        <end position="206"/>
    </location>
</feature>
<feature type="compositionally biased region" description="Polar residues" evidence="2">
    <location>
        <begin position="176"/>
        <end position="189"/>
    </location>
</feature>
<dbReference type="OrthoDB" id="3068784at2759"/>
<gene>
    <name evidence="4" type="ORF">HMN09_00837000</name>
</gene>
<feature type="domain" description="C2H2-type" evidence="3">
    <location>
        <begin position="330"/>
        <end position="360"/>
    </location>
</feature>
<feature type="compositionally biased region" description="Acidic residues" evidence="2">
    <location>
        <begin position="138"/>
        <end position="164"/>
    </location>
</feature>
<organism evidence="4 5">
    <name type="scientific">Mycena chlorophos</name>
    <name type="common">Agaric fungus</name>
    <name type="synonym">Agaricus chlorophos</name>
    <dbReference type="NCBI Taxonomy" id="658473"/>
    <lineage>
        <taxon>Eukaryota</taxon>
        <taxon>Fungi</taxon>
        <taxon>Dikarya</taxon>
        <taxon>Basidiomycota</taxon>
        <taxon>Agaricomycotina</taxon>
        <taxon>Agaricomycetes</taxon>
        <taxon>Agaricomycetidae</taxon>
        <taxon>Agaricales</taxon>
        <taxon>Marasmiineae</taxon>
        <taxon>Mycenaceae</taxon>
        <taxon>Mycena</taxon>
    </lineage>
</organism>
<dbReference type="Gene3D" id="3.30.160.60">
    <property type="entry name" value="Classic Zinc Finger"/>
    <property type="match status" value="1"/>
</dbReference>
<dbReference type="EMBL" id="JACAZE010000011">
    <property type="protein sequence ID" value="KAF7304350.1"/>
    <property type="molecule type" value="Genomic_DNA"/>
</dbReference>
<dbReference type="Proteomes" id="UP000613580">
    <property type="component" value="Unassembled WGS sequence"/>
</dbReference>